<gene>
    <name evidence="2" type="ORF">MET9862_04863</name>
</gene>
<name>A0A509ELE5_9HYPH</name>
<evidence type="ECO:0008006" key="4">
    <source>
        <dbReference type="Google" id="ProtNLM"/>
    </source>
</evidence>
<sequence length="66" mass="7227">MSQTAIKAEAAGGQDGMSGRPVDTRSLGESLRTVYETSIDKLPIPDSQVDLILRLRSKERALRRAN</sequence>
<keyword evidence="3" id="KW-1185">Reference proteome</keyword>
<protein>
    <recommendedName>
        <fullName evidence="4">Anti-sigma factor NepR domain-containing protein</fullName>
    </recommendedName>
</protein>
<evidence type="ECO:0000313" key="2">
    <source>
        <dbReference type="EMBL" id="VUD74235.1"/>
    </source>
</evidence>
<evidence type="ECO:0000256" key="1">
    <source>
        <dbReference type="SAM" id="MobiDB-lite"/>
    </source>
</evidence>
<dbReference type="RefSeq" id="WP_142585519.1">
    <property type="nucleotide sequence ID" value="NZ_CABFPH010000111.1"/>
</dbReference>
<reference evidence="2 3" key="1">
    <citation type="submission" date="2019-06" db="EMBL/GenBank/DDBJ databases">
        <authorList>
            <person name="Rodrigo-Torres L."/>
            <person name="Arahal R. D."/>
            <person name="Lucena T."/>
        </authorList>
    </citation>
    <scope>NUCLEOTIDE SEQUENCE [LARGE SCALE GENOMIC DNA]</scope>
    <source>
        <strain evidence="2 3">SB0023/3</strain>
    </source>
</reference>
<organism evidence="2 3">
    <name type="scientific">Methylobacterium symbioticum</name>
    <dbReference type="NCBI Taxonomy" id="2584084"/>
    <lineage>
        <taxon>Bacteria</taxon>
        <taxon>Pseudomonadati</taxon>
        <taxon>Pseudomonadota</taxon>
        <taxon>Alphaproteobacteria</taxon>
        <taxon>Hyphomicrobiales</taxon>
        <taxon>Methylobacteriaceae</taxon>
        <taxon>Methylobacterium</taxon>
    </lineage>
</organism>
<evidence type="ECO:0000313" key="3">
    <source>
        <dbReference type="Proteomes" id="UP000410984"/>
    </source>
</evidence>
<dbReference type="EMBL" id="CABFPH010000111">
    <property type="protein sequence ID" value="VUD74235.1"/>
    <property type="molecule type" value="Genomic_DNA"/>
</dbReference>
<dbReference type="OrthoDB" id="8002537at2"/>
<dbReference type="AlphaFoldDB" id="A0A509ELE5"/>
<proteinExistence type="predicted"/>
<feature type="region of interest" description="Disordered" evidence="1">
    <location>
        <begin position="1"/>
        <end position="26"/>
    </location>
</feature>
<dbReference type="Proteomes" id="UP000410984">
    <property type="component" value="Unassembled WGS sequence"/>
</dbReference>
<accession>A0A509ELE5</accession>